<dbReference type="Proteomes" id="UP001152795">
    <property type="component" value="Unassembled WGS sequence"/>
</dbReference>
<gene>
    <name evidence="1" type="ORF">PACLA_8A001574</name>
</gene>
<dbReference type="PANTHER" id="PTHR31051:SF1">
    <property type="entry name" value="PROTEASOME ASSEMBLY CHAPERONE 3"/>
    <property type="match status" value="1"/>
</dbReference>
<dbReference type="AlphaFoldDB" id="A0A7D9E1D5"/>
<protein>
    <submittedName>
        <fullName evidence="1">Uncharacterized protein</fullName>
    </submittedName>
</protein>
<organism evidence="1 2">
    <name type="scientific">Paramuricea clavata</name>
    <name type="common">Red gorgonian</name>
    <name type="synonym">Violescent sea-whip</name>
    <dbReference type="NCBI Taxonomy" id="317549"/>
    <lineage>
        <taxon>Eukaryota</taxon>
        <taxon>Metazoa</taxon>
        <taxon>Cnidaria</taxon>
        <taxon>Anthozoa</taxon>
        <taxon>Octocorallia</taxon>
        <taxon>Malacalcyonacea</taxon>
        <taxon>Plexauridae</taxon>
        <taxon>Paramuricea</taxon>
    </lineage>
</organism>
<dbReference type="Pfam" id="PF10178">
    <property type="entry name" value="PAC3"/>
    <property type="match status" value="1"/>
</dbReference>
<comment type="caution">
    <text evidence="1">The sequence shown here is derived from an EMBL/GenBank/DDBJ whole genome shotgun (WGS) entry which is preliminary data.</text>
</comment>
<dbReference type="InterPro" id="IPR018788">
    <property type="entry name" value="Proteasome_assmbl_chp_3"/>
</dbReference>
<name>A0A7D9E1D5_PARCT</name>
<dbReference type="InterPro" id="IPR053720">
    <property type="entry name" value="Psm_Assembly_Chaperone"/>
</dbReference>
<dbReference type="GO" id="GO:0043248">
    <property type="term" value="P:proteasome assembly"/>
    <property type="evidence" value="ECO:0007669"/>
    <property type="project" value="InterPro"/>
</dbReference>
<evidence type="ECO:0000313" key="1">
    <source>
        <dbReference type="EMBL" id="CAB3997713.1"/>
    </source>
</evidence>
<dbReference type="Gene3D" id="3.30.230.90">
    <property type="match status" value="1"/>
</dbReference>
<evidence type="ECO:0000313" key="2">
    <source>
        <dbReference type="Proteomes" id="UP001152795"/>
    </source>
</evidence>
<proteinExistence type="predicted"/>
<accession>A0A7D9E1D5</accession>
<dbReference type="OrthoDB" id="5839at2759"/>
<dbReference type="PANTHER" id="PTHR31051">
    <property type="entry name" value="PROTEASOME ASSEMBLY CHAPERONE 3"/>
    <property type="match status" value="1"/>
</dbReference>
<reference evidence="1" key="1">
    <citation type="submission" date="2020-04" db="EMBL/GenBank/DDBJ databases">
        <authorList>
            <person name="Alioto T."/>
            <person name="Alioto T."/>
            <person name="Gomez Garrido J."/>
        </authorList>
    </citation>
    <scope>NUCLEOTIDE SEQUENCE</scope>
    <source>
        <strain evidence="1">A484AB</strain>
    </source>
</reference>
<keyword evidence="2" id="KW-1185">Reference proteome</keyword>
<sequence length="125" mass="13887">MADNSKPIISTKQVSCKINDISTDFVCSDFGDKYFVLITQFGKMGTLVQIGKEFDLNNGETENVDIKVLLGKDEPLTYVYAKQIGSSLYGRGILRPILLGIALKDQTPEMLKQVVQFISESNIFS</sequence>
<dbReference type="EMBL" id="CACRXK020003168">
    <property type="protein sequence ID" value="CAB3997713.1"/>
    <property type="molecule type" value="Genomic_DNA"/>
</dbReference>